<keyword evidence="2" id="KW-0808">Transferase</keyword>
<dbReference type="RefSeq" id="WP_133878665.1">
    <property type="nucleotide sequence ID" value="NZ_BOMD01000092.1"/>
</dbReference>
<name>A0A4R6JB37_9ACTN</name>
<protein>
    <submittedName>
        <fullName evidence="2">Thymidylate kinase</fullName>
    </submittedName>
</protein>
<accession>A0A4R6JB37</accession>
<dbReference type="Proteomes" id="UP000294901">
    <property type="component" value="Unassembled WGS sequence"/>
</dbReference>
<comment type="caution">
    <text evidence="2">The sequence shown here is derived from an EMBL/GenBank/DDBJ whole genome shotgun (WGS) entry which is preliminary data.</text>
</comment>
<keyword evidence="2" id="KW-0418">Kinase</keyword>
<sequence>MILALEGLDGAGKTTVGRLLADMIGARYVPLPPPKTTLADTALFRELNSSARYLYYLTGVLAVAEEHHDPEIVLADRFAASAHALHLRVPGTLAQKLRGLPLPMPDVTFYLDVDESVRRARLAARGGALDPFEQLLDVDAVFRAEVAATMRSYRNTHVIDTTTRSPSQVARFGASLWRELQRASG</sequence>
<dbReference type="AlphaFoldDB" id="A0A4R6JB37"/>
<dbReference type="Pfam" id="PF02223">
    <property type="entry name" value="Thymidylate_kin"/>
    <property type="match status" value="1"/>
</dbReference>
<dbReference type="InterPro" id="IPR039430">
    <property type="entry name" value="Thymidylate_kin-like_dom"/>
</dbReference>
<dbReference type="SUPFAM" id="SSF52540">
    <property type="entry name" value="P-loop containing nucleoside triphosphate hydrolases"/>
    <property type="match status" value="1"/>
</dbReference>
<evidence type="ECO:0000313" key="2">
    <source>
        <dbReference type="EMBL" id="TDO32732.1"/>
    </source>
</evidence>
<keyword evidence="3" id="KW-1185">Reference proteome</keyword>
<dbReference type="InterPro" id="IPR027417">
    <property type="entry name" value="P-loop_NTPase"/>
</dbReference>
<evidence type="ECO:0000313" key="3">
    <source>
        <dbReference type="Proteomes" id="UP000294901"/>
    </source>
</evidence>
<organism evidence="2 3">
    <name type="scientific">Paractinoplanes brasiliensis</name>
    <dbReference type="NCBI Taxonomy" id="52695"/>
    <lineage>
        <taxon>Bacteria</taxon>
        <taxon>Bacillati</taxon>
        <taxon>Actinomycetota</taxon>
        <taxon>Actinomycetes</taxon>
        <taxon>Micromonosporales</taxon>
        <taxon>Micromonosporaceae</taxon>
        <taxon>Paractinoplanes</taxon>
    </lineage>
</organism>
<dbReference type="GO" id="GO:0016301">
    <property type="term" value="F:kinase activity"/>
    <property type="evidence" value="ECO:0007669"/>
    <property type="project" value="UniProtKB-KW"/>
</dbReference>
<proteinExistence type="predicted"/>
<dbReference type="OrthoDB" id="3363468at2"/>
<gene>
    <name evidence="2" type="ORF">C8E87_8204</name>
</gene>
<dbReference type="Gene3D" id="3.40.50.300">
    <property type="entry name" value="P-loop containing nucleotide triphosphate hydrolases"/>
    <property type="match status" value="1"/>
</dbReference>
<evidence type="ECO:0000259" key="1">
    <source>
        <dbReference type="Pfam" id="PF02223"/>
    </source>
</evidence>
<dbReference type="EMBL" id="SNWR01000002">
    <property type="protein sequence ID" value="TDO32732.1"/>
    <property type="molecule type" value="Genomic_DNA"/>
</dbReference>
<reference evidence="2 3" key="1">
    <citation type="submission" date="2019-03" db="EMBL/GenBank/DDBJ databases">
        <title>Sequencing the genomes of 1000 actinobacteria strains.</title>
        <authorList>
            <person name="Klenk H.-P."/>
        </authorList>
    </citation>
    <scope>NUCLEOTIDE SEQUENCE [LARGE SCALE GENOMIC DNA]</scope>
    <source>
        <strain evidence="2 3">DSM 43805</strain>
    </source>
</reference>
<feature type="domain" description="Thymidylate kinase-like" evidence="1">
    <location>
        <begin position="5"/>
        <end position="163"/>
    </location>
</feature>